<sequence length="66" mass="6795">TQGGLAASPSTAEIAANRAATQGGEAAAQGGASTDLEADLVAVQQRIVQLPPHERHLQPLQEDKPR</sequence>
<keyword evidence="2" id="KW-1185">Reference proteome</keyword>
<evidence type="ECO:0000313" key="1">
    <source>
        <dbReference type="EMBL" id="OEH74075.1"/>
    </source>
</evidence>
<dbReference type="InParanoid" id="A0A1D3CS95"/>
<comment type="caution">
    <text evidence="1">The sequence shown here is derived from an EMBL/GenBank/DDBJ whole genome shotgun (WGS) entry which is preliminary data.</text>
</comment>
<dbReference type="Proteomes" id="UP000095192">
    <property type="component" value="Unassembled WGS sequence"/>
</dbReference>
<protein>
    <submittedName>
        <fullName evidence="1">Uncharacterized protein</fullName>
    </submittedName>
</protein>
<dbReference type="EMBL" id="JROU02002136">
    <property type="protein sequence ID" value="OEH74075.1"/>
    <property type="molecule type" value="Genomic_DNA"/>
</dbReference>
<reference evidence="1 2" key="1">
    <citation type="journal article" date="2016" name="BMC Genomics">
        <title>Comparative genomics reveals Cyclospora cayetanensis possesses coccidia-like metabolism and invasion components but unique surface antigens.</title>
        <authorList>
            <person name="Liu S."/>
            <person name="Wang L."/>
            <person name="Zheng H."/>
            <person name="Xu Z."/>
            <person name="Roellig D.M."/>
            <person name="Li N."/>
            <person name="Frace M.A."/>
            <person name="Tang K."/>
            <person name="Arrowood M.J."/>
            <person name="Moss D.M."/>
            <person name="Zhang L."/>
            <person name="Feng Y."/>
            <person name="Xiao L."/>
        </authorList>
    </citation>
    <scope>NUCLEOTIDE SEQUENCE [LARGE SCALE GENOMIC DNA]</scope>
    <source>
        <strain evidence="1 2">CHN_HEN01</strain>
    </source>
</reference>
<dbReference type="VEuPathDB" id="ToxoDB:cyc_07157"/>
<organism evidence="1 2">
    <name type="scientific">Cyclospora cayetanensis</name>
    <dbReference type="NCBI Taxonomy" id="88456"/>
    <lineage>
        <taxon>Eukaryota</taxon>
        <taxon>Sar</taxon>
        <taxon>Alveolata</taxon>
        <taxon>Apicomplexa</taxon>
        <taxon>Conoidasida</taxon>
        <taxon>Coccidia</taxon>
        <taxon>Eucoccidiorida</taxon>
        <taxon>Eimeriorina</taxon>
        <taxon>Eimeriidae</taxon>
        <taxon>Cyclospora</taxon>
    </lineage>
</organism>
<evidence type="ECO:0000313" key="2">
    <source>
        <dbReference type="Proteomes" id="UP000095192"/>
    </source>
</evidence>
<gene>
    <name evidence="1" type="ORF">cyc_07157</name>
</gene>
<feature type="non-terminal residue" evidence="1">
    <location>
        <position position="1"/>
    </location>
</feature>
<proteinExistence type="predicted"/>
<name>A0A1D3CS95_9EIME</name>
<accession>A0A1D3CS95</accession>
<dbReference type="AlphaFoldDB" id="A0A1D3CS95"/>